<dbReference type="EMBL" id="SPAZ01000355">
    <property type="protein sequence ID" value="TQE16310.1"/>
    <property type="molecule type" value="Genomic_DNA"/>
</dbReference>
<dbReference type="AlphaFoldDB" id="A0AAE8VTB4"/>
<name>A0AAE8VTB4_9ACTN</name>
<organism evidence="3 4">
    <name type="scientific">Streptomyces ipomoeae</name>
    <dbReference type="NCBI Taxonomy" id="103232"/>
    <lineage>
        <taxon>Bacteria</taxon>
        <taxon>Bacillati</taxon>
        <taxon>Actinomycetota</taxon>
        <taxon>Actinomycetes</taxon>
        <taxon>Kitasatosporales</taxon>
        <taxon>Streptomycetaceae</taxon>
        <taxon>Streptomyces</taxon>
    </lineage>
</organism>
<dbReference type="GO" id="GO:0032259">
    <property type="term" value="P:methylation"/>
    <property type="evidence" value="ECO:0007669"/>
    <property type="project" value="UniProtKB-KW"/>
</dbReference>
<accession>A0AAE8VTB4</accession>
<keyword evidence="3" id="KW-0808">Transferase</keyword>
<dbReference type="GO" id="GO:0009307">
    <property type="term" value="P:DNA restriction-modification system"/>
    <property type="evidence" value="ECO:0007669"/>
    <property type="project" value="UniProtKB-KW"/>
</dbReference>
<feature type="non-terminal residue" evidence="3">
    <location>
        <position position="1"/>
    </location>
</feature>
<keyword evidence="2" id="KW-0238">DNA-binding</keyword>
<dbReference type="GO" id="GO:0003677">
    <property type="term" value="F:DNA binding"/>
    <property type="evidence" value="ECO:0007669"/>
    <property type="project" value="UniProtKB-KW"/>
</dbReference>
<protein>
    <submittedName>
        <fullName evidence="3">SAM-dependent methyltransferase</fullName>
    </submittedName>
</protein>
<keyword evidence="1" id="KW-0680">Restriction system</keyword>
<keyword evidence="3" id="KW-0489">Methyltransferase</keyword>
<dbReference type="Proteomes" id="UP000318720">
    <property type="component" value="Unassembled WGS sequence"/>
</dbReference>
<evidence type="ECO:0000256" key="2">
    <source>
        <dbReference type="ARBA" id="ARBA00023125"/>
    </source>
</evidence>
<proteinExistence type="predicted"/>
<dbReference type="InterPro" id="IPR044946">
    <property type="entry name" value="Restrct_endonuc_typeI_TRD_sf"/>
</dbReference>
<dbReference type="Gene3D" id="3.90.220.20">
    <property type="entry name" value="DNA methylase specificity domains"/>
    <property type="match status" value="1"/>
</dbReference>
<dbReference type="GO" id="GO:0008168">
    <property type="term" value="F:methyltransferase activity"/>
    <property type="evidence" value="ECO:0007669"/>
    <property type="project" value="UniProtKB-KW"/>
</dbReference>
<dbReference type="SUPFAM" id="SSF116734">
    <property type="entry name" value="DNA methylase specificity domain"/>
    <property type="match status" value="1"/>
</dbReference>
<comment type="caution">
    <text evidence="3">The sequence shown here is derived from an EMBL/GenBank/DDBJ whole genome shotgun (WGS) entry which is preliminary data.</text>
</comment>
<evidence type="ECO:0000313" key="4">
    <source>
        <dbReference type="Proteomes" id="UP000318720"/>
    </source>
</evidence>
<evidence type="ECO:0000256" key="1">
    <source>
        <dbReference type="ARBA" id="ARBA00022747"/>
    </source>
</evidence>
<gene>
    <name evidence="3" type="ORF">Sipo8835_43220</name>
</gene>
<sequence>PAAGGGAEELTAVRERLGETLRLTADLAPPVAEEVQPARWPLTTVGELARGGALLLRTGGNGPHARVLTDHDVLAGTSPSGNLPETGDDPVLVEAGDVVVPVLGGGGVARVIDEDTAGAALGRNLTLLRPDPAALDAWFVAGFLRGTANSRQASSYASTATRLDVRRLQLPRLPLDQQRRYGERFRALAAFEDALRQAGRLGESLVRGMYDGLTDGTVAPD</sequence>
<reference evidence="3 4" key="1">
    <citation type="submission" date="2019-03" db="EMBL/GenBank/DDBJ databases">
        <title>Comparative genomic analyses of the sweetpotato soil rot pathogen, Streptomyces ipomoeae.</title>
        <authorList>
            <person name="Ruschel Soares N."/>
            <person name="Badger J.H."/>
            <person name="Huguet-Tapia J.C."/>
            <person name="Clark C.A."/>
            <person name="Pettis G.S."/>
        </authorList>
    </citation>
    <scope>NUCLEOTIDE SEQUENCE [LARGE SCALE GENOMIC DNA]</scope>
    <source>
        <strain evidence="3 4">88-35</strain>
    </source>
</reference>
<evidence type="ECO:0000313" key="3">
    <source>
        <dbReference type="EMBL" id="TQE16310.1"/>
    </source>
</evidence>